<dbReference type="EMBL" id="AZHX01001212">
    <property type="protein sequence ID" value="ETX04464.1"/>
    <property type="molecule type" value="Genomic_DNA"/>
</dbReference>
<dbReference type="PROSITE" id="PS51725">
    <property type="entry name" value="ABM"/>
    <property type="match status" value="1"/>
</dbReference>
<dbReference type="Proteomes" id="UP000019140">
    <property type="component" value="Unassembled WGS sequence"/>
</dbReference>
<feature type="domain" description="ABM" evidence="1">
    <location>
        <begin position="1"/>
        <end position="93"/>
    </location>
</feature>
<dbReference type="HOGENOM" id="CLU_2354464_0_0_7"/>
<sequence length="97" mass="11343">MIMRITWGKLYAGTWDEFERVYKETLAGKEIPGLKGRWLARDVKDPDGGFAVSLWESAEDMQAYEQSDAYRDMYLPTLSPFFSGEYTTYRCEVKYSQ</sequence>
<dbReference type="InterPro" id="IPR011008">
    <property type="entry name" value="Dimeric_a/b-barrel"/>
</dbReference>
<dbReference type="InterPro" id="IPR007138">
    <property type="entry name" value="ABM_dom"/>
</dbReference>
<proteinExistence type="predicted"/>
<gene>
    <name evidence="2" type="ORF">ETSY2_28620</name>
</gene>
<comment type="caution">
    <text evidence="2">The sequence shown here is derived from an EMBL/GenBank/DDBJ whole genome shotgun (WGS) entry which is preliminary data.</text>
</comment>
<evidence type="ECO:0000259" key="1">
    <source>
        <dbReference type="PROSITE" id="PS51725"/>
    </source>
</evidence>
<dbReference type="AlphaFoldDB" id="W4M296"/>
<evidence type="ECO:0000313" key="2">
    <source>
        <dbReference type="EMBL" id="ETX04464.1"/>
    </source>
</evidence>
<keyword evidence="3" id="KW-1185">Reference proteome</keyword>
<reference evidence="2 3" key="1">
    <citation type="journal article" date="2014" name="Nature">
        <title>An environmental bacterial taxon with a large and distinct metabolic repertoire.</title>
        <authorList>
            <person name="Wilson M.C."/>
            <person name="Mori T."/>
            <person name="Ruckert C."/>
            <person name="Uria A.R."/>
            <person name="Helf M.J."/>
            <person name="Takada K."/>
            <person name="Gernert C."/>
            <person name="Steffens U.A."/>
            <person name="Heycke N."/>
            <person name="Schmitt S."/>
            <person name="Rinke C."/>
            <person name="Helfrich E.J."/>
            <person name="Brachmann A.O."/>
            <person name="Gurgui C."/>
            <person name="Wakimoto T."/>
            <person name="Kracht M."/>
            <person name="Crusemann M."/>
            <person name="Hentschel U."/>
            <person name="Abe I."/>
            <person name="Matsunaga S."/>
            <person name="Kalinowski J."/>
            <person name="Takeyama H."/>
            <person name="Piel J."/>
        </authorList>
    </citation>
    <scope>NUCLEOTIDE SEQUENCE [LARGE SCALE GENOMIC DNA]</scope>
    <source>
        <strain evidence="3">TSY2</strain>
    </source>
</reference>
<dbReference type="Gene3D" id="3.30.70.100">
    <property type="match status" value="1"/>
</dbReference>
<protein>
    <recommendedName>
        <fullName evidence="1">ABM domain-containing protein</fullName>
    </recommendedName>
</protein>
<evidence type="ECO:0000313" key="3">
    <source>
        <dbReference type="Proteomes" id="UP000019140"/>
    </source>
</evidence>
<dbReference type="SUPFAM" id="SSF54909">
    <property type="entry name" value="Dimeric alpha+beta barrel"/>
    <property type="match status" value="1"/>
</dbReference>
<organism evidence="2 3">
    <name type="scientific">Candidatus Entotheonella gemina</name>
    <dbReference type="NCBI Taxonomy" id="1429439"/>
    <lineage>
        <taxon>Bacteria</taxon>
        <taxon>Pseudomonadati</taxon>
        <taxon>Nitrospinota/Tectimicrobiota group</taxon>
        <taxon>Candidatus Tectimicrobiota</taxon>
        <taxon>Candidatus Entotheonellia</taxon>
        <taxon>Candidatus Entotheonellales</taxon>
        <taxon>Candidatus Entotheonellaceae</taxon>
        <taxon>Candidatus Entotheonella</taxon>
    </lineage>
</organism>
<dbReference type="Pfam" id="PF03992">
    <property type="entry name" value="ABM"/>
    <property type="match status" value="1"/>
</dbReference>
<accession>W4M296</accession>
<name>W4M296_9BACT</name>